<dbReference type="Proteomes" id="UP000051861">
    <property type="component" value="Unassembled WGS sequence"/>
</dbReference>
<comment type="subunit">
    <text evidence="13">Monomer.</text>
</comment>
<dbReference type="GO" id="GO:0046872">
    <property type="term" value="F:metal ion binding"/>
    <property type="evidence" value="ECO:0007669"/>
    <property type="project" value="UniProtKB-UniRule"/>
</dbReference>
<proteinExistence type="inferred from homology"/>
<dbReference type="InterPro" id="IPR036025">
    <property type="entry name" value="RtcB-like_sf"/>
</dbReference>
<evidence type="ECO:0000256" key="7">
    <source>
        <dbReference type="ARBA" id="ARBA00023211"/>
    </source>
</evidence>
<feature type="binding site" evidence="11">
    <location>
        <position position="397"/>
    </location>
    <ligand>
        <name>GMP</name>
        <dbReference type="ChEBI" id="CHEBI:58115"/>
    </ligand>
</feature>
<dbReference type="Pfam" id="PF01139">
    <property type="entry name" value="RtcB"/>
    <property type="match status" value="1"/>
</dbReference>
<dbReference type="GO" id="GO:0003972">
    <property type="term" value="F:RNA ligase (ATP) activity"/>
    <property type="evidence" value="ECO:0007669"/>
    <property type="project" value="TreeGrafter"/>
</dbReference>
<feature type="binding site" evidence="12">
    <location>
        <position position="206"/>
    </location>
    <ligand>
        <name>Mn(2+)</name>
        <dbReference type="ChEBI" id="CHEBI:29035"/>
        <label>1</label>
    </ligand>
</feature>
<feature type="binding site" evidence="11">
    <location>
        <begin position="341"/>
        <end position="342"/>
    </location>
    <ligand>
        <name>GMP</name>
        <dbReference type="ChEBI" id="CHEBI:58115"/>
    </ligand>
</feature>
<feature type="active site" description="GMP-histidine intermediate" evidence="10">
    <location>
        <position position="416"/>
    </location>
</feature>
<comment type="catalytic activity">
    <reaction evidence="9">
        <text>a 3'-end 2',3'-cyclophospho-ribonucleotide-RNA + a 5'-end dephospho-ribonucleoside-RNA + GTP + H2O = a ribonucleotidyl-ribonucleotide-RNA + GMP + diphosphate + H(+)</text>
        <dbReference type="Rhea" id="RHEA:68080"/>
        <dbReference type="Rhea" id="RHEA-COMP:10464"/>
        <dbReference type="Rhea" id="RHEA-COMP:13936"/>
        <dbReference type="Rhea" id="RHEA-COMP:17355"/>
        <dbReference type="ChEBI" id="CHEBI:15377"/>
        <dbReference type="ChEBI" id="CHEBI:15378"/>
        <dbReference type="ChEBI" id="CHEBI:33019"/>
        <dbReference type="ChEBI" id="CHEBI:37565"/>
        <dbReference type="ChEBI" id="CHEBI:58115"/>
        <dbReference type="ChEBI" id="CHEBI:83064"/>
        <dbReference type="ChEBI" id="CHEBI:138284"/>
        <dbReference type="ChEBI" id="CHEBI:173118"/>
        <dbReference type="EC" id="6.5.1.8"/>
    </reaction>
</comment>
<feature type="binding site" evidence="11">
    <location>
        <begin position="416"/>
        <end position="419"/>
    </location>
    <ligand>
        <name>GMP</name>
        <dbReference type="ChEBI" id="CHEBI:58115"/>
    </ligand>
</feature>
<organism evidence="14 15">
    <name type="scientific">candidate division WOR-1 bacterium DG_54_3</name>
    <dbReference type="NCBI Taxonomy" id="1703775"/>
    <lineage>
        <taxon>Bacteria</taxon>
        <taxon>Bacillati</taxon>
        <taxon>Saganbacteria</taxon>
    </lineage>
</organism>
<keyword evidence="6 11" id="KW-0342">GTP-binding</keyword>
<keyword evidence="2 13" id="KW-0436">Ligase</keyword>
<reference evidence="14 15" key="1">
    <citation type="journal article" date="2015" name="Microbiome">
        <title>Genomic resolution of linkages in carbon, nitrogen, and sulfur cycling among widespread estuary sediment bacteria.</title>
        <authorList>
            <person name="Baker B.J."/>
            <person name="Lazar C.S."/>
            <person name="Teske A.P."/>
            <person name="Dick G.J."/>
        </authorList>
    </citation>
    <scope>NUCLEOTIDE SEQUENCE [LARGE SCALE GENOMIC DNA]</scope>
    <source>
        <strain evidence="14">DG_54_3</strain>
    </source>
</reference>
<feature type="binding site" evidence="12">
    <location>
        <position position="98"/>
    </location>
    <ligand>
        <name>Mn(2+)</name>
        <dbReference type="ChEBI" id="CHEBI:29035"/>
        <label>1</label>
    </ligand>
</feature>
<evidence type="ECO:0000256" key="1">
    <source>
        <dbReference type="ARBA" id="ARBA00008071"/>
    </source>
</evidence>
<feature type="binding site" evidence="11">
    <location>
        <begin position="205"/>
        <end position="209"/>
    </location>
    <ligand>
        <name>GMP</name>
        <dbReference type="ChEBI" id="CHEBI:58115"/>
    </ligand>
</feature>
<keyword evidence="5" id="KW-0692">RNA repair</keyword>
<sequence length="491" mass="54210">MSWNGPINRINDFRYEIPQSYKKGMRTSGLLFVDKKMLPGTIKDNAPEQVANMATLPGILGKAMAMPDIHWGYGFPIGGVAAMDVEEGVISPGGVGYDINCGVRLVRTNLMLDDIKPKITALVDAMFNNVPSGLGSKGKVHINMQQLDTVLTEGAKWAVENGYGWPDDLKHLEENGSMEGANPSLVSHKAKQRGLPQLGSLGAGNHFLEIQRVDKIYDDNVARLLGIERENQIMVMIHTGSRGCGYQICDDQIREMGRYFRKDGSNYVSEQFKVSLPDRQLVCAPVNSRAGENYFAAMKCAANYAWTNRQMIVHWVRESFEKILGKKAEDLDMRIIYDVAHNIAKQEEHEIDGKRKEVIVHRKGATRAFGPNRGEVTEKYRSYGQPVLIPGDMGTASYVLIGTDKAMKESFGSTCHGAGRVMSRTAATRRWRGGEIISMLRNQGIYVRAASKNVAAEEAPDAYKNVDDVVRVADGAGISKLVARMKPLGVV</sequence>
<accession>A0A0S7XLC1</accession>
<comment type="cofactor">
    <cofactor evidence="12 13">
        <name>Mn(2+)</name>
        <dbReference type="ChEBI" id="CHEBI:29035"/>
    </cofactor>
    <text evidence="12 13">Binds 2 manganese ions per subunit.</text>
</comment>
<gene>
    <name evidence="13" type="primary">rtcB</name>
    <name evidence="14" type="ORF">AMJ44_14670</name>
</gene>
<feature type="binding site" evidence="12">
    <location>
        <position position="341"/>
    </location>
    <ligand>
        <name>Mn(2+)</name>
        <dbReference type="ChEBI" id="CHEBI:29035"/>
        <label>2</label>
    </ligand>
</feature>
<evidence type="ECO:0000256" key="6">
    <source>
        <dbReference type="ARBA" id="ARBA00023134"/>
    </source>
</evidence>
<evidence type="ECO:0000256" key="8">
    <source>
        <dbReference type="ARBA" id="ARBA00047746"/>
    </source>
</evidence>
<evidence type="ECO:0000256" key="13">
    <source>
        <dbReference type="RuleBase" id="RU371113"/>
    </source>
</evidence>
<evidence type="ECO:0000256" key="3">
    <source>
        <dbReference type="ARBA" id="ARBA00022723"/>
    </source>
</evidence>
<evidence type="ECO:0000256" key="10">
    <source>
        <dbReference type="PIRSR" id="PIRSR601233-1"/>
    </source>
</evidence>
<evidence type="ECO:0000256" key="5">
    <source>
        <dbReference type="ARBA" id="ARBA00022800"/>
    </source>
</evidence>
<feature type="non-terminal residue" evidence="14">
    <location>
        <position position="491"/>
    </location>
</feature>
<dbReference type="GO" id="GO:0170057">
    <property type="term" value="F:RNA ligase (GTP) activity"/>
    <property type="evidence" value="ECO:0007669"/>
    <property type="project" value="UniProtKB-EC"/>
</dbReference>
<comment type="similarity">
    <text evidence="1 13">Belongs to the RtcB family.</text>
</comment>
<dbReference type="SUPFAM" id="SSF103365">
    <property type="entry name" value="Hypothetical protein PH1602"/>
    <property type="match status" value="1"/>
</dbReference>
<feature type="binding site" evidence="11">
    <location>
        <begin position="390"/>
        <end position="393"/>
    </location>
    <ligand>
        <name>GMP</name>
        <dbReference type="ChEBI" id="CHEBI:58115"/>
    </ligand>
</feature>
<dbReference type="PANTHER" id="PTHR11118:SF1">
    <property type="entry name" value="RNA-SPLICING LIGASE RTCB HOMOLOG"/>
    <property type="match status" value="1"/>
</dbReference>
<dbReference type="Gene3D" id="3.90.1860.10">
    <property type="entry name" value="tRNA-splicing ligase RtcB"/>
    <property type="match status" value="1"/>
</dbReference>
<evidence type="ECO:0000313" key="15">
    <source>
        <dbReference type="Proteomes" id="UP000051861"/>
    </source>
</evidence>
<feature type="binding site" evidence="12">
    <location>
        <position position="238"/>
    </location>
    <ligand>
        <name>Mn(2+)</name>
        <dbReference type="ChEBI" id="CHEBI:29035"/>
        <label>2</label>
    </ligand>
</feature>
<evidence type="ECO:0000256" key="12">
    <source>
        <dbReference type="PIRSR" id="PIRSR601233-3"/>
    </source>
</evidence>
<dbReference type="PROSITE" id="PS01288">
    <property type="entry name" value="UPF0027"/>
    <property type="match status" value="1"/>
</dbReference>
<dbReference type="GO" id="GO:0005525">
    <property type="term" value="F:GTP binding"/>
    <property type="evidence" value="ECO:0007669"/>
    <property type="project" value="UniProtKB-KW"/>
</dbReference>
<keyword evidence="3 12" id="KW-0479">Metal-binding</keyword>
<keyword evidence="7 12" id="KW-0464">Manganese</keyword>
<evidence type="ECO:0000256" key="9">
    <source>
        <dbReference type="ARBA" id="ARBA00049514"/>
    </source>
</evidence>
<evidence type="ECO:0000256" key="11">
    <source>
        <dbReference type="PIRSR" id="PIRSR601233-2"/>
    </source>
</evidence>
<evidence type="ECO:0000256" key="4">
    <source>
        <dbReference type="ARBA" id="ARBA00022741"/>
    </source>
</evidence>
<evidence type="ECO:0000313" key="14">
    <source>
        <dbReference type="EMBL" id="KPJ63190.1"/>
    </source>
</evidence>
<dbReference type="GO" id="GO:0042245">
    <property type="term" value="P:RNA repair"/>
    <property type="evidence" value="ECO:0007669"/>
    <property type="project" value="UniProtKB-KW"/>
</dbReference>
<name>A0A0S7XLC1_UNCSA</name>
<protein>
    <recommendedName>
        <fullName evidence="13">tRNA-splicing ligase RtcB</fullName>
        <ecNumber evidence="13">6.5.1.-</ecNumber>
    </recommendedName>
</protein>
<dbReference type="EMBL" id="LIZX01000242">
    <property type="protein sequence ID" value="KPJ63190.1"/>
    <property type="molecule type" value="Genomic_DNA"/>
</dbReference>
<dbReference type="AlphaFoldDB" id="A0A0S7XLC1"/>
<dbReference type="GO" id="GO:0006396">
    <property type="term" value="P:RNA processing"/>
    <property type="evidence" value="ECO:0007669"/>
    <property type="project" value="InterPro"/>
</dbReference>
<dbReference type="PANTHER" id="PTHR11118">
    <property type="entry name" value="RNA-SPLICING LIGASE RTCB HOMOLOG"/>
    <property type="match status" value="1"/>
</dbReference>
<dbReference type="FunFam" id="3.90.1860.10:FF:000001">
    <property type="entry name" value="tRNA-splicing ligase RtcB homolog"/>
    <property type="match status" value="1"/>
</dbReference>
<dbReference type="EC" id="6.5.1.-" evidence="13"/>
<keyword evidence="4 11" id="KW-0547">Nucleotide-binding</keyword>
<comment type="catalytic activity">
    <reaction evidence="8">
        <text>a 3'-end 3'-phospho-ribonucleotide-RNA + a 5'-end dephospho-ribonucleoside-RNA + GTP = a ribonucleotidyl-ribonucleotide-RNA + GMP + diphosphate</text>
        <dbReference type="Rhea" id="RHEA:68076"/>
        <dbReference type="Rhea" id="RHEA-COMP:10463"/>
        <dbReference type="Rhea" id="RHEA-COMP:13936"/>
        <dbReference type="Rhea" id="RHEA-COMP:17355"/>
        <dbReference type="ChEBI" id="CHEBI:33019"/>
        <dbReference type="ChEBI" id="CHEBI:37565"/>
        <dbReference type="ChEBI" id="CHEBI:58115"/>
        <dbReference type="ChEBI" id="CHEBI:83062"/>
        <dbReference type="ChEBI" id="CHEBI:138284"/>
        <dbReference type="ChEBI" id="CHEBI:173118"/>
        <dbReference type="EC" id="6.5.1.8"/>
    </reaction>
</comment>
<evidence type="ECO:0000256" key="2">
    <source>
        <dbReference type="ARBA" id="ARBA00022598"/>
    </source>
</evidence>
<comment type="caution">
    <text evidence="14">The sequence shown here is derived from an EMBL/GenBank/DDBJ whole genome shotgun (WGS) entry which is preliminary data.</text>
</comment>
<dbReference type="InterPro" id="IPR001233">
    <property type="entry name" value="RtcB"/>
</dbReference>